<proteinExistence type="predicted"/>
<dbReference type="InterPro" id="IPR051270">
    <property type="entry name" value="Tyrosine-tRNA_ligase_regulator"/>
</dbReference>
<dbReference type="GO" id="GO:0000049">
    <property type="term" value="F:tRNA binding"/>
    <property type="evidence" value="ECO:0007669"/>
    <property type="project" value="UniProtKB-UniRule"/>
</dbReference>
<evidence type="ECO:0000313" key="6">
    <source>
        <dbReference type="EMBL" id="CAE0672442.1"/>
    </source>
</evidence>
<evidence type="ECO:0000256" key="1">
    <source>
        <dbReference type="ARBA" id="ARBA00022555"/>
    </source>
</evidence>
<dbReference type="PROSITE" id="PS50886">
    <property type="entry name" value="TRBD"/>
    <property type="match status" value="1"/>
</dbReference>
<dbReference type="Gene3D" id="2.40.50.140">
    <property type="entry name" value="Nucleic acid-binding proteins"/>
    <property type="match status" value="1"/>
</dbReference>
<evidence type="ECO:0000256" key="4">
    <source>
        <dbReference type="SAM" id="MobiDB-lite"/>
    </source>
</evidence>
<gene>
    <name evidence="6" type="ORF">LGLO00237_LOCUS24092</name>
</gene>
<dbReference type="EMBL" id="HBIV01033767">
    <property type="protein sequence ID" value="CAE0672442.1"/>
    <property type="molecule type" value="Transcribed_RNA"/>
</dbReference>
<feature type="compositionally biased region" description="Basic residues" evidence="4">
    <location>
        <begin position="73"/>
        <end position="96"/>
    </location>
</feature>
<reference evidence="6" key="1">
    <citation type="submission" date="2021-01" db="EMBL/GenBank/DDBJ databases">
        <authorList>
            <person name="Corre E."/>
            <person name="Pelletier E."/>
            <person name="Niang G."/>
            <person name="Scheremetjew M."/>
            <person name="Finn R."/>
            <person name="Kale V."/>
            <person name="Holt S."/>
            <person name="Cochrane G."/>
            <person name="Meng A."/>
            <person name="Brown T."/>
            <person name="Cohen L."/>
        </authorList>
    </citation>
    <scope>NUCLEOTIDE SEQUENCE</scope>
    <source>
        <strain evidence="6">CCCM811</strain>
    </source>
</reference>
<keyword evidence="2 3" id="KW-0694">RNA-binding</keyword>
<dbReference type="AlphaFoldDB" id="A0A6V3QG53"/>
<organism evidence="6">
    <name type="scientific">Lotharella globosa</name>
    <dbReference type="NCBI Taxonomy" id="91324"/>
    <lineage>
        <taxon>Eukaryota</taxon>
        <taxon>Sar</taxon>
        <taxon>Rhizaria</taxon>
        <taxon>Cercozoa</taxon>
        <taxon>Chlorarachniophyceae</taxon>
        <taxon>Lotharella</taxon>
    </lineage>
</organism>
<accession>A0A6V3QG53</accession>
<sequence length="275" mass="30200">MEGPIKMVDDLIKTVKAVDIPKAGEPVKASKPKPELTDLCWMPDVPPGHTPFSWLGEEEEEEAPPAAAPQKKKEGKKKQPKEKKAKQKQPQKKKGGKPAASDVPLFARVDLRVGLVERVFEHPNPEVKKLWCEEINVGEDKPRQIASGLRSFYTKDQFQGKKIIVVCNLKTSKLVGFPSHGMVLCASNADHTKVELVEPPANSVPGTRISLANLDVSKFTPDAKINPAKKKNNPWLDWAPKLKTNSSKVVTFDGVALKTPEGDLVVPTLADCIVK</sequence>
<feature type="region of interest" description="Disordered" evidence="4">
    <location>
        <begin position="21"/>
        <end position="101"/>
    </location>
</feature>
<name>A0A6V3QG53_9EUKA</name>
<protein>
    <recommendedName>
        <fullName evidence="5">tRNA-binding domain-containing protein</fullName>
    </recommendedName>
</protein>
<dbReference type="InterPro" id="IPR002547">
    <property type="entry name" value="tRNA-bd_dom"/>
</dbReference>
<dbReference type="Pfam" id="PF01588">
    <property type="entry name" value="tRNA_bind"/>
    <property type="match status" value="1"/>
</dbReference>
<evidence type="ECO:0000256" key="3">
    <source>
        <dbReference type="PROSITE-ProRule" id="PRU00209"/>
    </source>
</evidence>
<keyword evidence="1 3" id="KW-0820">tRNA-binding</keyword>
<dbReference type="PANTHER" id="PTHR11586">
    <property type="entry name" value="TRNA-AMINOACYLATION COFACTOR ARC1 FAMILY MEMBER"/>
    <property type="match status" value="1"/>
</dbReference>
<dbReference type="PANTHER" id="PTHR11586:SF33">
    <property type="entry name" value="AMINOACYL TRNA SYNTHASE COMPLEX-INTERACTING MULTIFUNCTIONAL PROTEIN 1"/>
    <property type="match status" value="1"/>
</dbReference>
<dbReference type="InterPro" id="IPR012340">
    <property type="entry name" value="NA-bd_OB-fold"/>
</dbReference>
<dbReference type="CDD" id="cd02799">
    <property type="entry name" value="tRNA_bind_EMAP-II_like"/>
    <property type="match status" value="1"/>
</dbReference>
<evidence type="ECO:0000259" key="5">
    <source>
        <dbReference type="PROSITE" id="PS50886"/>
    </source>
</evidence>
<evidence type="ECO:0000256" key="2">
    <source>
        <dbReference type="ARBA" id="ARBA00022884"/>
    </source>
</evidence>
<feature type="domain" description="TRNA-binding" evidence="5">
    <location>
        <begin position="105"/>
        <end position="210"/>
    </location>
</feature>
<dbReference type="SUPFAM" id="SSF50249">
    <property type="entry name" value="Nucleic acid-binding proteins"/>
    <property type="match status" value="1"/>
</dbReference>